<protein>
    <submittedName>
        <fullName evidence="2">Alpha/beta hydrolase</fullName>
    </submittedName>
</protein>
<comment type="caution">
    <text evidence="2">The sequence shown here is derived from an EMBL/GenBank/DDBJ whole genome shotgun (WGS) entry which is preliminary data.</text>
</comment>
<dbReference type="InterPro" id="IPR000639">
    <property type="entry name" value="Epox_hydrolase-like"/>
</dbReference>
<dbReference type="PRINTS" id="PR00412">
    <property type="entry name" value="EPOXHYDRLASE"/>
</dbReference>
<dbReference type="GO" id="GO:0016020">
    <property type="term" value="C:membrane"/>
    <property type="evidence" value="ECO:0007669"/>
    <property type="project" value="TreeGrafter"/>
</dbReference>
<feature type="domain" description="AB hydrolase-1" evidence="1">
    <location>
        <begin position="22"/>
        <end position="183"/>
    </location>
</feature>
<dbReference type="InterPro" id="IPR050266">
    <property type="entry name" value="AB_hydrolase_sf"/>
</dbReference>
<reference evidence="2 3" key="1">
    <citation type="submission" date="2016-09" db="EMBL/GenBank/DDBJ databases">
        <title>Phylogenomics of Achromobacter.</title>
        <authorList>
            <person name="Jeukens J."/>
            <person name="Freschi L."/>
            <person name="Vincent A.T."/>
            <person name="Emond-Rheault J.-G."/>
            <person name="Kukavica-Ibrulj I."/>
            <person name="Charette S.J."/>
            <person name="Levesque R.C."/>
        </authorList>
    </citation>
    <scope>NUCLEOTIDE SEQUENCE [LARGE SCALE GENOMIC DNA]</scope>
    <source>
        <strain evidence="2 3">AUS488</strain>
    </source>
</reference>
<dbReference type="SUPFAM" id="SSF53474">
    <property type="entry name" value="alpha/beta-Hydrolases"/>
    <property type="match status" value="1"/>
</dbReference>
<gene>
    <name evidence="2" type="ORF">BIZ92_28100</name>
</gene>
<evidence type="ECO:0000313" key="3">
    <source>
        <dbReference type="Proteomes" id="UP000187251"/>
    </source>
</evidence>
<dbReference type="InterPro" id="IPR029058">
    <property type="entry name" value="AB_hydrolase_fold"/>
</dbReference>
<dbReference type="Proteomes" id="UP000187251">
    <property type="component" value="Unassembled WGS sequence"/>
</dbReference>
<dbReference type="GO" id="GO:0016787">
    <property type="term" value="F:hydrolase activity"/>
    <property type="evidence" value="ECO:0007669"/>
    <property type="project" value="UniProtKB-KW"/>
</dbReference>
<name>A0A1R1JS22_ALCXX</name>
<proteinExistence type="predicted"/>
<dbReference type="InterPro" id="IPR000073">
    <property type="entry name" value="AB_hydrolase_1"/>
</dbReference>
<dbReference type="AlphaFoldDB" id="A0A1R1JS22"/>
<organism evidence="2 3">
    <name type="scientific">Alcaligenes xylosoxydans xylosoxydans</name>
    <name type="common">Achromobacter xylosoxidans</name>
    <dbReference type="NCBI Taxonomy" id="85698"/>
    <lineage>
        <taxon>Bacteria</taxon>
        <taxon>Pseudomonadati</taxon>
        <taxon>Pseudomonadota</taxon>
        <taxon>Betaproteobacteria</taxon>
        <taxon>Burkholderiales</taxon>
        <taxon>Alcaligenaceae</taxon>
        <taxon>Achromobacter</taxon>
    </lineage>
</organism>
<accession>A0A1R1JS22</accession>
<evidence type="ECO:0000259" key="1">
    <source>
        <dbReference type="Pfam" id="PF00561"/>
    </source>
</evidence>
<dbReference type="EMBL" id="MJMN01000018">
    <property type="protein sequence ID" value="OMG84889.1"/>
    <property type="molecule type" value="Genomic_DNA"/>
</dbReference>
<keyword evidence="2" id="KW-0378">Hydrolase</keyword>
<evidence type="ECO:0000313" key="2">
    <source>
        <dbReference type="EMBL" id="OMG84889.1"/>
    </source>
</evidence>
<dbReference type="Pfam" id="PF00561">
    <property type="entry name" value="Abhydrolase_1"/>
    <property type="match status" value="1"/>
</dbReference>
<dbReference type="PANTHER" id="PTHR43798:SF33">
    <property type="entry name" value="HYDROLASE, PUTATIVE (AFU_ORTHOLOGUE AFUA_2G14860)-RELATED"/>
    <property type="match status" value="1"/>
</dbReference>
<sequence>MSAAAGPTAKLFYTEAGTGRNVMLLHGWTCDSHDWSWQLPALESKYRVVAVDLRGHGRSEVMAAGQYTPDHYLADIEALIATKYPGQSFIVIGHSMGAQIAARLASRRPDLVSAVVSVDGSLGFADALLPVFEKATHDLATGDPGVVGPALFAAFYDAATPATFQRWHARRLQGVPPQVARESFGPLFLGPCQVGVGRRSEDFCRGLNLPIYHLCRMQDQAAAMSTWFRHPKSKVEFWADAGHWIQQDRPADVNAAVTAWIDAL</sequence>
<dbReference type="PRINTS" id="PR00111">
    <property type="entry name" value="ABHYDROLASE"/>
</dbReference>
<dbReference type="PANTHER" id="PTHR43798">
    <property type="entry name" value="MONOACYLGLYCEROL LIPASE"/>
    <property type="match status" value="1"/>
</dbReference>
<dbReference type="Gene3D" id="3.40.50.1820">
    <property type="entry name" value="alpha/beta hydrolase"/>
    <property type="match status" value="1"/>
</dbReference>